<evidence type="ECO:0000256" key="3">
    <source>
        <dbReference type="ARBA" id="ARBA00022670"/>
    </source>
</evidence>
<dbReference type="InterPro" id="IPR057246">
    <property type="entry name" value="CARBOXYPEPT_ZN_1"/>
</dbReference>
<dbReference type="CDD" id="cd00118">
    <property type="entry name" value="LysM"/>
    <property type="match status" value="1"/>
</dbReference>
<dbReference type="Pfam" id="PF00246">
    <property type="entry name" value="Peptidase_M14"/>
    <property type="match status" value="1"/>
</dbReference>
<dbReference type="GO" id="GO:0004181">
    <property type="term" value="F:metallocarboxypeptidase activity"/>
    <property type="evidence" value="ECO:0007669"/>
    <property type="project" value="InterPro"/>
</dbReference>
<feature type="domain" description="Peptidase M14" evidence="10">
    <location>
        <begin position="108"/>
        <end position="394"/>
    </location>
</feature>
<protein>
    <submittedName>
        <fullName evidence="11">Peptidase M14</fullName>
    </submittedName>
</protein>
<dbReference type="SUPFAM" id="SSF53187">
    <property type="entry name" value="Zn-dependent exopeptidases"/>
    <property type="match status" value="1"/>
</dbReference>
<evidence type="ECO:0000256" key="6">
    <source>
        <dbReference type="ARBA" id="ARBA00022833"/>
    </source>
</evidence>
<dbReference type="GO" id="GO:0005615">
    <property type="term" value="C:extracellular space"/>
    <property type="evidence" value="ECO:0007669"/>
    <property type="project" value="TreeGrafter"/>
</dbReference>
<evidence type="ECO:0000256" key="4">
    <source>
        <dbReference type="ARBA" id="ARBA00022723"/>
    </source>
</evidence>
<organism evidence="11 12">
    <name type="scientific">Ureibacillus sinduriensis BLB-1 = JCM 15800</name>
    <dbReference type="NCBI Taxonomy" id="1384057"/>
    <lineage>
        <taxon>Bacteria</taxon>
        <taxon>Bacillati</taxon>
        <taxon>Bacillota</taxon>
        <taxon>Bacilli</taxon>
        <taxon>Bacillales</taxon>
        <taxon>Caryophanaceae</taxon>
        <taxon>Ureibacillus</taxon>
    </lineage>
</organism>
<dbReference type="InterPro" id="IPR000834">
    <property type="entry name" value="Peptidase_M14"/>
</dbReference>
<dbReference type="eggNOG" id="COG1388">
    <property type="taxonomic scope" value="Bacteria"/>
</dbReference>
<dbReference type="SUPFAM" id="SSF54106">
    <property type="entry name" value="LysM domain"/>
    <property type="match status" value="1"/>
</dbReference>
<evidence type="ECO:0000313" key="11">
    <source>
        <dbReference type="EMBL" id="KGR75372.1"/>
    </source>
</evidence>
<evidence type="ECO:0000256" key="5">
    <source>
        <dbReference type="ARBA" id="ARBA00022801"/>
    </source>
</evidence>
<dbReference type="MEROPS" id="M14.008"/>
<dbReference type="PANTHER" id="PTHR11705">
    <property type="entry name" value="PROTEASE FAMILY M14 CARBOXYPEPTIDASE A,B"/>
    <property type="match status" value="1"/>
</dbReference>
<dbReference type="Gene3D" id="3.40.630.10">
    <property type="entry name" value="Zn peptidases"/>
    <property type="match status" value="1"/>
</dbReference>
<comment type="cofactor">
    <cofactor evidence="1">
        <name>Zn(2+)</name>
        <dbReference type="ChEBI" id="CHEBI:29105"/>
    </cofactor>
</comment>
<keyword evidence="4" id="KW-0479">Metal-binding</keyword>
<evidence type="ECO:0000256" key="1">
    <source>
        <dbReference type="ARBA" id="ARBA00001947"/>
    </source>
</evidence>
<proteinExistence type="inferred from homology"/>
<dbReference type="InterPro" id="IPR034274">
    <property type="entry name" value="ENP1_M14_CPD"/>
</dbReference>
<dbReference type="InterPro" id="IPR036779">
    <property type="entry name" value="LysM_dom_sf"/>
</dbReference>
<dbReference type="PROSITE" id="PS51782">
    <property type="entry name" value="LYSM"/>
    <property type="match status" value="2"/>
</dbReference>
<comment type="similarity">
    <text evidence="2 8">Belongs to the peptidase M14 family.</text>
</comment>
<dbReference type="PROSITE" id="PS52035">
    <property type="entry name" value="PEPTIDASE_M14"/>
    <property type="match status" value="1"/>
</dbReference>
<feature type="domain" description="LysM" evidence="9">
    <location>
        <begin position="51"/>
        <end position="95"/>
    </location>
</feature>
<dbReference type="SMART" id="SM00257">
    <property type="entry name" value="LysM"/>
    <property type="match status" value="2"/>
</dbReference>
<feature type="domain" description="LysM" evidence="9">
    <location>
        <begin position="1"/>
        <end position="45"/>
    </location>
</feature>
<keyword evidence="5" id="KW-0378">Hydrolase</keyword>
<feature type="active site" description="Proton donor/acceptor" evidence="8">
    <location>
        <position position="366"/>
    </location>
</feature>
<evidence type="ECO:0000313" key="12">
    <source>
        <dbReference type="Proteomes" id="UP000030408"/>
    </source>
</evidence>
<gene>
    <name evidence="11" type="ORF">CD33_11645</name>
</gene>
<keyword evidence="6" id="KW-0862">Zinc</keyword>
<name>A0A0A3IKJ8_9BACL</name>
<keyword evidence="3" id="KW-0645">Protease</keyword>
<evidence type="ECO:0000256" key="8">
    <source>
        <dbReference type="PROSITE-ProRule" id="PRU01379"/>
    </source>
</evidence>
<dbReference type="RefSeq" id="WP_036200848.1">
    <property type="nucleotide sequence ID" value="NZ_AVCY01000005.1"/>
</dbReference>
<reference evidence="11 12" key="1">
    <citation type="submission" date="2014-02" db="EMBL/GenBank/DDBJ databases">
        <title>Draft genome sequence of Lysinibacillus sinduriensis JCM 15800.</title>
        <authorList>
            <person name="Zhang F."/>
            <person name="Wang G."/>
            <person name="Zhang L."/>
        </authorList>
    </citation>
    <scope>NUCLEOTIDE SEQUENCE [LARGE SCALE GENOMIC DNA]</scope>
    <source>
        <strain evidence="11 12">JCM 15800</strain>
    </source>
</reference>
<dbReference type="PANTHER" id="PTHR11705:SF143">
    <property type="entry name" value="SLL0236 PROTEIN"/>
    <property type="match status" value="1"/>
</dbReference>
<dbReference type="Gene3D" id="3.10.350.10">
    <property type="entry name" value="LysM domain"/>
    <property type="match status" value="1"/>
</dbReference>
<dbReference type="GO" id="GO:0008270">
    <property type="term" value="F:zinc ion binding"/>
    <property type="evidence" value="ECO:0007669"/>
    <property type="project" value="InterPro"/>
</dbReference>
<dbReference type="SMART" id="SM00631">
    <property type="entry name" value="Zn_pept"/>
    <property type="match status" value="1"/>
</dbReference>
<evidence type="ECO:0000259" key="10">
    <source>
        <dbReference type="PROSITE" id="PS52035"/>
    </source>
</evidence>
<dbReference type="Pfam" id="PF01476">
    <property type="entry name" value="LysM"/>
    <property type="match status" value="2"/>
</dbReference>
<evidence type="ECO:0000256" key="7">
    <source>
        <dbReference type="ARBA" id="ARBA00023049"/>
    </source>
</evidence>
<evidence type="ECO:0000256" key="2">
    <source>
        <dbReference type="ARBA" id="ARBA00005988"/>
    </source>
</evidence>
<dbReference type="STRING" id="1384057.CD33_11645"/>
<dbReference type="AlphaFoldDB" id="A0A0A3IKJ8"/>
<dbReference type="PROSITE" id="PS00132">
    <property type="entry name" value="CARBOXYPEPT_ZN_1"/>
    <property type="match status" value="1"/>
</dbReference>
<accession>A0A0A3IKJ8</accession>
<dbReference type="OrthoDB" id="9802862at2"/>
<comment type="caution">
    <text evidence="11">The sequence shown here is derived from an EMBL/GenBank/DDBJ whole genome shotgun (WGS) entry which is preliminary data.</text>
</comment>
<dbReference type="Proteomes" id="UP000030408">
    <property type="component" value="Unassembled WGS sequence"/>
</dbReference>
<dbReference type="eggNOG" id="COG2866">
    <property type="taxonomic scope" value="Bacteria"/>
</dbReference>
<sequence>MDVYVLPGTSFWSLSQLFSIPLRLIIDSNRNTNAQFLSVGQRLRVPGYLTTNYQIRNGDSLWLIAQRNNLPLESLFLVNPNLNPSFLQIGQVIQIPRRVTSRLVNGKQNYDYNTMMNDLWALIAVYPFMRMINIGNTVLGKNIPELLIGNGSKRVHYNAAFHANEWITTPIVMTFLNDYLLALTNQSSIRGLSPFPYYLQAMLSVVPMVNPDGVDLVINGAPENASWRDQVVEWNNGNTDFSNWKANINGVDLNDQFPANWAAERERNPKTPGPRDYGGEAPLTQPEAIALAELTRRRDYARVIAFHTQGEVIYWGFENMEPPESETIVNEFARVSGYLPVKSLESYAGYKDWFIQDWRRPGFTVEMGRGQNPLPLSQFDEIYEEVLGIFLAGLYL</sequence>
<dbReference type="GO" id="GO:0006508">
    <property type="term" value="P:proteolysis"/>
    <property type="evidence" value="ECO:0007669"/>
    <property type="project" value="UniProtKB-KW"/>
</dbReference>
<dbReference type="EMBL" id="JPVO01000051">
    <property type="protein sequence ID" value="KGR75372.1"/>
    <property type="molecule type" value="Genomic_DNA"/>
</dbReference>
<dbReference type="CDD" id="cd06229">
    <property type="entry name" value="M14_Endopeptidase_I"/>
    <property type="match status" value="1"/>
</dbReference>
<evidence type="ECO:0000259" key="9">
    <source>
        <dbReference type="PROSITE" id="PS51782"/>
    </source>
</evidence>
<keyword evidence="12" id="KW-1185">Reference proteome</keyword>
<keyword evidence="7" id="KW-0482">Metalloprotease</keyword>
<dbReference type="InterPro" id="IPR018392">
    <property type="entry name" value="LysM"/>
</dbReference>